<keyword evidence="2" id="KW-1003">Cell membrane</keyword>
<keyword evidence="4 7" id="KW-1133">Transmembrane helix</keyword>
<dbReference type="GO" id="GO:0005886">
    <property type="term" value="C:plasma membrane"/>
    <property type="evidence" value="ECO:0007669"/>
    <property type="project" value="UniProtKB-SubCell"/>
</dbReference>
<dbReference type="Proteomes" id="UP000308632">
    <property type="component" value="Unassembled WGS sequence"/>
</dbReference>
<feature type="transmembrane region" description="Helical" evidence="7">
    <location>
        <begin position="99"/>
        <end position="118"/>
    </location>
</feature>
<accession>A0A4U5WVX4</accession>
<reference evidence="9 10" key="1">
    <citation type="submission" date="2019-04" db="EMBL/GenBank/DDBJ databases">
        <title>Streptomyces lasaliensis sp.nov., an Actinomycete isolated from soil which produces the polyether antibiotic lasalocid.</title>
        <authorList>
            <person name="Erwin G."/>
            <person name="Haber C."/>
        </authorList>
    </citation>
    <scope>NUCLEOTIDE SEQUENCE [LARGE SCALE GENOMIC DNA]</scope>
    <source>
        <strain evidence="9 10">DSM 40089</strain>
    </source>
</reference>
<feature type="transmembrane region" description="Helical" evidence="7">
    <location>
        <begin position="124"/>
        <end position="145"/>
    </location>
</feature>
<dbReference type="GO" id="GO:0022857">
    <property type="term" value="F:transmembrane transporter activity"/>
    <property type="evidence" value="ECO:0007669"/>
    <property type="project" value="InterPro"/>
</dbReference>
<dbReference type="CDD" id="cd17324">
    <property type="entry name" value="MFS_NepI_like"/>
    <property type="match status" value="1"/>
</dbReference>
<feature type="transmembrane region" description="Helical" evidence="7">
    <location>
        <begin position="187"/>
        <end position="205"/>
    </location>
</feature>
<dbReference type="Gene3D" id="1.20.1250.20">
    <property type="entry name" value="MFS general substrate transporter like domains"/>
    <property type="match status" value="1"/>
</dbReference>
<comment type="caution">
    <text evidence="9">The sequence shown here is derived from an EMBL/GenBank/DDBJ whole genome shotgun (WGS) entry which is preliminary data.</text>
</comment>
<dbReference type="InterPro" id="IPR036259">
    <property type="entry name" value="MFS_trans_sf"/>
</dbReference>
<sequence length="418" mass="43769">MARSSDPCSSTAPTRDSLTRTSSPAGDVTPWARYLLVYAFLFLMGAETFLISPLLPRIAADLHSSTSATAQLVTAYVLAYAVTAPLLGGVSDRVPRRTFITAGGTLFMAGNLLCALADTLPSLLAARAVTGLGGAAAAPAMWAYLSETSAAHQRGRAVSGGVACYALGQVLGVPAGSTLAQVLHWRWAFALIAAILLPLLPLIAWRLRGPKPVRAGSFLTSFTIWRDPRIAWPLLSTGLLQAGRLGAYTYTGALFAHRYGFSTGRLGMLGILVGAGTLTGSLISGRLTDAVRSRGRNENWLSAGFALLFLCACATALLTHHLMVSVTALFVWFLAGGAFYTTQQTYLGNIEPRHRAGIVSFNSTLDHAGVALGTTVLALWPLAGTGFVLTTLAFGLTAAALSTAATRFAPDRQSAPGL</sequence>
<evidence type="ECO:0000256" key="7">
    <source>
        <dbReference type="SAM" id="Phobius"/>
    </source>
</evidence>
<feature type="transmembrane region" description="Helical" evidence="7">
    <location>
        <begin position="386"/>
        <end position="405"/>
    </location>
</feature>
<evidence type="ECO:0000256" key="3">
    <source>
        <dbReference type="ARBA" id="ARBA00022692"/>
    </source>
</evidence>
<dbReference type="RefSeq" id="WP_137303018.1">
    <property type="nucleotide sequence ID" value="NZ_BMVD01000022.1"/>
</dbReference>
<dbReference type="Pfam" id="PF07690">
    <property type="entry name" value="MFS_1"/>
    <property type="match status" value="1"/>
</dbReference>
<dbReference type="InterPro" id="IPR050189">
    <property type="entry name" value="MFS_Efflux_Transporters"/>
</dbReference>
<dbReference type="PROSITE" id="PS50850">
    <property type="entry name" value="MFS"/>
    <property type="match status" value="1"/>
</dbReference>
<comment type="subcellular location">
    <subcellularLocation>
        <location evidence="1">Cell membrane</location>
        <topology evidence="1">Multi-pass membrane protein</topology>
    </subcellularLocation>
</comment>
<feature type="transmembrane region" description="Helical" evidence="7">
    <location>
        <begin position="157"/>
        <end position="175"/>
    </location>
</feature>
<dbReference type="PANTHER" id="PTHR43124:SF3">
    <property type="entry name" value="CHLORAMPHENICOL EFFLUX PUMP RV0191"/>
    <property type="match status" value="1"/>
</dbReference>
<feature type="transmembrane region" description="Helical" evidence="7">
    <location>
        <begin position="305"/>
        <end position="335"/>
    </location>
</feature>
<evidence type="ECO:0000256" key="6">
    <source>
        <dbReference type="SAM" id="MobiDB-lite"/>
    </source>
</evidence>
<dbReference type="InterPro" id="IPR011701">
    <property type="entry name" value="MFS"/>
</dbReference>
<evidence type="ECO:0000256" key="2">
    <source>
        <dbReference type="ARBA" id="ARBA00022475"/>
    </source>
</evidence>
<proteinExistence type="predicted"/>
<evidence type="ECO:0000313" key="10">
    <source>
        <dbReference type="Proteomes" id="UP000308632"/>
    </source>
</evidence>
<dbReference type="PANTHER" id="PTHR43124">
    <property type="entry name" value="PURINE EFFLUX PUMP PBUE"/>
    <property type="match status" value="1"/>
</dbReference>
<keyword evidence="5 7" id="KW-0472">Membrane</keyword>
<feature type="domain" description="Major facilitator superfamily (MFS) profile" evidence="8">
    <location>
        <begin position="33"/>
        <end position="413"/>
    </location>
</feature>
<evidence type="ECO:0000313" key="9">
    <source>
        <dbReference type="EMBL" id="TKT06644.1"/>
    </source>
</evidence>
<feature type="transmembrane region" description="Helical" evidence="7">
    <location>
        <begin position="35"/>
        <end position="56"/>
    </location>
</feature>
<name>A0A4U5WVX4_STRGB</name>
<dbReference type="AlphaFoldDB" id="A0A4U5WVX4"/>
<feature type="transmembrane region" description="Helical" evidence="7">
    <location>
        <begin position="68"/>
        <end position="87"/>
    </location>
</feature>
<feature type="region of interest" description="Disordered" evidence="6">
    <location>
        <begin position="1"/>
        <end position="24"/>
    </location>
</feature>
<dbReference type="InterPro" id="IPR020846">
    <property type="entry name" value="MFS_dom"/>
</dbReference>
<feature type="transmembrane region" description="Helical" evidence="7">
    <location>
        <begin position="266"/>
        <end position="285"/>
    </location>
</feature>
<dbReference type="SUPFAM" id="SSF103473">
    <property type="entry name" value="MFS general substrate transporter"/>
    <property type="match status" value="1"/>
</dbReference>
<organism evidence="9 10">
    <name type="scientific">Streptomyces galbus</name>
    <dbReference type="NCBI Taxonomy" id="33898"/>
    <lineage>
        <taxon>Bacteria</taxon>
        <taxon>Bacillati</taxon>
        <taxon>Actinomycetota</taxon>
        <taxon>Actinomycetes</taxon>
        <taxon>Kitasatosporales</taxon>
        <taxon>Streptomycetaceae</taxon>
        <taxon>Streptomyces</taxon>
    </lineage>
</organism>
<dbReference type="EMBL" id="SZPR01000021">
    <property type="protein sequence ID" value="TKT06644.1"/>
    <property type="molecule type" value="Genomic_DNA"/>
</dbReference>
<protein>
    <submittedName>
        <fullName evidence="9">MFS transporter</fullName>
    </submittedName>
</protein>
<feature type="transmembrane region" description="Helical" evidence="7">
    <location>
        <begin position="356"/>
        <end position="380"/>
    </location>
</feature>
<evidence type="ECO:0000259" key="8">
    <source>
        <dbReference type="PROSITE" id="PS50850"/>
    </source>
</evidence>
<evidence type="ECO:0000256" key="4">
    <source>
        <dbReference type="ARBA" id="ARBA00022989"/>
    </source>
</evidence>
<evidence type="ECO:0000256" key="5">
    <source>
        <dbReference type="ARBA" id="ARBA00023136"/>
    </source>
</evidence>
<gene>
    <name evidence="9" type="ORF">E4U92_26745</name>
</gene>
<keyword evidence="3 7" id="KW-0812">Transmembrane</keyword>
<evidence type="ECO:0000256" key="1">
    <source>
        <dbReference type="ARBA" id="ARBA00004651"/>
    </source>
</evidence>